<organism evidence="1 2">
    <name type="scientific">Mucuna pruriens</name>
    <name type="common">Velvet bean</name>
    <name type="synonym">Dolichos pruriens</name>
    <dbReference type="NCBI Taxonomy" id="157652"/>
    <lineage>
        <taxon>Eukaryota</taxon>
        <taxon>Viridiplantae</taxon>
        <taxon>Streptophyta</taxon>
        <taxon>Embryophyta</taxon>
        <taxon>Tracheophyta</taxon>
        <taxon>Spermatophyta</taxon>
        <taxon>Magnoliopsida</taxon>
        <taxon>eudicotyledons</taxon>
        <taxon>Gunneridae</taxon>
        <taxon>Pentapetalae</taxon>
        <taxon>rosids</taxon>
        <taxon>fabids</taxon>
        <taxon>Fabales</taxon>
        <taxon>Fabaceae</taxon>
        <taxon>Papilionoideae</taxon>
        <taxon>50 kb inversion clade</taxon>
        <taxon>NPAAA clade</taxon>
        <taxon>indigoferoid/millettioid clade</taxon>
        <taxon>Phaseoleae</taxon>
        <taxon>Mucuna</taxon>
    </lineage>
</organism>
<evidence type="ECO:0000313" key="1">
    <source>
        <dbReference type="EMBL" id="RDX64062.1"/>
    </source>
</evidence>
<gene>
    <name evidence="1" type="ORF">CR513_57426</name>
</gene>
<dbReference type="EMBL" id="QJKJ01014572">
    <property type="protein sequence ID" value="RDX64062.1"/>
    <property type="molecule type" value="Genomic_DNA"/>
</dbReference>
<dbReference type="PANTHER" id="PTHR24559:SF444">
    <property type="entry name" value="REVERSE TRANSCRIPTASE DOMAIN-CONTAINING PROTEIN"/>
    <property type="match status" value="1"/>
</dbReference>
<dbReference type="OrthoDB" id="1001942at2759"/>
<name>A0A371EDE5_MUCPR</name>
<proteinExistence type="predicted"/>
<dbReference type="PANTHER" id="PTHR24559">
    <property type="entry name" value="TRANSPOSON TY3-I GAG-POL POLYPROTEIN"/>
    <property type="match status" value="1"/>
</dbReference>
<dbReference type="SUPFAM" id="SSF56672">
    <property type="entry name" value="DNA/RNA polymerases"/>
    <property type="match status" value="1"/>
</dbReference>
<dbReference type="Proteomes" id="UP000257109">
    <property type="component" value="Unassembled WGS sequence"/>
</dbReference>
<dbReference type="AlphaFoldDB" id="A0A371EDE5"/>
<dbReference type="Gene3D" id="3.30.70.270">
    <property type="match status" value="1"/>
</dbReference>
<dbReference type="Gene3D" id="3.10.10.10">
    <property type="entry name" value="HIV Type 1 Reverse Transcriptase, subunit A, domain 1"/>
    <property type="match status" value="1"/>
</dbReference>
<comment type="caution">
    <text evidence="1">The sequence shown here is derived from an EMBL/GenBank/DDBJ whole genome shotgun (WGS) entry which is preliminary data.</text>
</comment>
<sequence length="65" mass="7382">MCVDYSDLNKACPKYSYPLLSIDRLVDGASGFQVLNFLDVYSSYNQTKMNPPDMDKTTFMSDEPT</sequence>
<dbReference type="InterPro" id="IPR043502">
    <property type="entry name" value="DNA/RNA_pol_sf"/>
</dbReference>
<protein>
    <recommendedName>
        <fullName evidence="3">Reverse transcriptase domain-containing protein</fullName>
    </recommendedName>
</protein>
<evidence type="ECO:0008006" key="3">
    <source>
        <dbReference type="Google" id="ProtNLM"/>
    </source>
</evidence>
<feature type="non-terminal residue" evidence="1">
    <location>
        <position position="1"/>
    </location>
</feature>
<keyword evidence="2" id="KW-1185">Reference proteome</keyword>
<dbReference type="InterPro" id="IPR053134">
    <property type="entry name" value="RNA-dir_DNA_polymerase"/>
</dbReference>
<evidence type="ECO:0000313" key="2">
    <source>
        <dbReference type="Proteomes" id="UP000257109"/>
    </source>
</evidence>
<reference evidence="1" key="1">
    <citation type="submission" date="2018-05" db="EMBL/GenBank/DDBJ databases">
        <title>Draft genome of Mucuna pruriens seed.</title>
        <authorList>
            <person name="Nnadi N.E."/>
            <person name="Vos R."/>
            <person name="Hasami M.H."/>
            <person name="Devisetty U.K."/>
            <person name="Aguiy J.C."/>
        </authorList>
    </citation>
    <scope>NUCLEOTIDE SEQUENCE [LARGE SCALE GENOMIC DNA]</scope>
    <source>
        <strain evidence="1">JCA_2017</strain>
    </source>
</reference>
<dbReference type="InterPro" id="IPR043128">
    <property type="entry name" value="Rev_trsase/Diguanyl_cyclase"/>
</dbReference>
<accession>A0A371EDE5</accession>